<dbReference type="GO" id="GO:0005737">
    <property type="term" value="C:cytoplasm"/>
    <property type="evidence" value="ECO:0007669"/>
    <property type="project" value="TreeGrafter"/>
</dbReference>
<dbReference type="EMBL" id="REGN01003439">
    <property type="protein sequence ID" value="RNA22489.1"/>
    <property type="molecule type" value="Genomic_DNA"/>
</dbReference>
<organism evidence="4 5">
    <name type="scientific">Brachionus plicatilis</name>
    <name type="common">Marine rotifer</name>
    <name type="synonym">Brachionus muelleri</name>
    <dbReference type="NCBI Taxonomy" id="10195"/>
    <lineage>
        <taxon>Eukaryota</taxon>
        <taxon>Metazoa</taxon>
        <taxon>Spiralia</taxon>
        <taxon>Gnathifera</taxon>
        <taxon>Rotifera</taxon>
        <taxon>Eurotatoria</taxon>
        <taxon>Monogononta</taxon>
        <taxon>Pseudotrocha</taxon>
        <taxon>Ploima</taxon>
        <taxon>Brachionidae</taxon>
        <taxon>Brachionus</taxon>
    </lineage>
</organism>
<comment type="caution">
    <text evidence="4">The sequence shown here is derived from an EMBL/GenBank/DDBJ whole genome shotgun (WGS) entry which is preliminary data.</text>
</comment>
<evidence type="ECO:0000259" key="3">
    <source>
        <dbReference type="PROSITE" id="PS01031"/>
    </source>
</evidence>
<proteinExistence type="inferred from homology"/>
<comment type="similarity">
    <text evidence="1 2">Belongs to the small heat shock protein (HSP20) family.</text>
</comment>
<dbReference type="Pfam" id="PF00011">
    <property type="entry name" value="HSP20"/>
    <property type="match status" value="1"/>
</dbReference>
<gene>
    <name evidence="4" type="ORF">BpHYR1_016877</name>
</gene>
<dbReference type="GO" id="GO:0051082">
    <property type="term" value="F:unfolded protein binding"/>
    <property type="evidence" value="ECO:0007669"/>
    <property type="project" value="TreeGrafter"/>
</dbReference>
<dbReference type="PROSITE" id="PS01031">
    <property type="entry name" value="SHSP"/>
    <property type="match status" value="1"/>
</dbReference>
<dbReference type="SUPFAM" id="SSF49764">
    <property type="entry name" value="HSP20-like chaperones"/>
    <property type="match status" value="1"/>
</dbReference>
<evidence type="ECO:0000256" key="1">
    <source>
        <dbReference type="PROSITE-ProRule" id="PRU00285"/>
    </source>
</evidence>
<dbReference type="AlphaFoldDB" id="A0A3M7RGB1"/>
<dbReference type="GO" id="GO:0009408">
    <property type="term" value="P:response to heat"/>
    <property type="evidence" value="ECO:0007669"/>
    <property type="project" value="TreeGrafter"/>
</dbReference>
<dbReference type="InterPro" id="IPR001436">
    <property type="entry name" value="Alpha-crystallin/sHSP_animal"/>
</dbReference>
<protein>
    <submittedName>
        <fullName evidence="4">Alpha-crystallin B chain</fullName>
    </submittedName>
</protein>
<reference evidence="4 5" key="1">
    <citation type="journal article" date="2018" name="Sci. Rep.">
        <title>Genomic signatures of local adaptation to the degree of environmental predictability in rotifers.</title>
        <authorList>
            <person name="Franch-Gras L."/>
            <person name="Hahn C."/>
            <person name="Garcia-Roger E.M."/>
            <person name="Carmona M.J."/>
            <person name="Serra M."/>
            <person name="Gomez A."/>
        </authorList>
    </citation>
    <scope>NUCLEOTIDE SEQUENCE [LARGE SCALE GENOMIC DNA]</scope>
    <source>
        <strain evidence="4">HYR1</strain>
    </source>
</reference>
<feature type="domain" description="SHSP" evidence="3">
    <location>
        <begin position="55"/>
        <end position="168"/>
    </location>
</feature>
<accession>A0A3M7RGB1</accession>
<dbReference type="Proteomes" id="UP000276133">
    <property type="component" value="Unassembled WGS sequence"/>
</dbReference>
<dbReference type="PANTHER" id="PTHR45640">
    <property type="entry name" value="HEAT SHOCK PROTEIN HSP-12.2-RELATED"/>
    <property type="match status" value="1"/>
</dbReference>
<dbReference type="PANTHER" id="PTHR45640:SF26">
    <property type="entry name" value="RE23625P"/>
    <property type="match status" value="1"/>
</dbReference>
<dbReference type="Gene3D" id="2.60.40.790">
    <property type="match status" value="1"/>
</dbReference>
<dbReference type="InterPro" id="IPR002068">
    <property type="entry name" value="A-crystallin/Hsp20_dom"/>
</dbReference>
<dbReference type="InterPro" id="IPR008978">
    <property type="entry name" value="HSP20-like_chaperone"/>
</dbReference>
<dbReference type="CDD" id="cd06526">
    <property type="entry name" value="metazoan_ACD"/>
    <property type="match status" value="1"/>
</dbReference>
<dbReference type="GO" id="GO:0005634">
    <property type="term" value="C:nucleus"/>
    <property type="evidence" value="ECO:0007669"/>
    <property type="project" value="TreeGrafter"/>
</dbReference>
<dbReference type="STRING" id="10195.A0A3M7RGB1"/>
<dbReference type="GO" id="GO:0042026">
    <property type="term" value="P:protein refolding"/>
    <property type="evidence" value="ECO:0007669"/>
    <property type="project" value="TreeGrafter"/>
</dbReference>
<evidence type="ECO:0000256" key="2">
    <source>
        <dbReference type="RuleBase" id="RU003616"/>
    </source>
</evidence>
<keyword evidence="5" id="KW-1185">Reference proteome</keyword>
<name>A0A3M7RGB1_BRAPC</name>
<evidence type="ECO:0000313" key="5">
    <source>
        <dbReference type="Proteomes" id="UP000276133"/>
    </source>
</evidence>
<evidence type="ECO:0000313" key="4">
    <source>
        <dbReference type="EMBL" id="RNA22489.1"/>
    </source>
</evidence>
<dbReference type="OrthoDB" id="1431247at2759"/>
<sequence length="180" mass="20960">MSLIQHNLFPRSMFEVDPWLQPKSFDFDLTTFPLDVFDPFDELDRLMNRNLNWLDMPEFMRVPSTQPLFPRKFRVTTDVSGFTPRSIKTEVSDDKKRLVVSGREGEPKKTAGEDYALREFRKSYDLPENVDPDQLVSFVSANNKLVVEIPYKETLKRENLFPKVVEAEGGKKQLLAKTEI</sequence>